<proteinExistence type="predicted"/>
<feature type="compositionally biased region" description="Pro residues" evidence="1">
    <location>
        <begin position="165"/>
        <end position="182"/>
    </location>
</feature>
<evidence type="ECO:0000256" key="3">
    <source>
        <dbReference type="SAM" id="SignalP"/>
    </source>
</evidence>
<sequence length="302" mass="29932">MPEGEEHMGKTAQRVGALGFVVAASAGLFLSNSASATPGPDPLLKGDCEATVSAKDGTPVTVDVGALVNRPGAVDLGLGSKSTSANGGKPLLNLPVTDALDALGITKVPGLRDVTTGVCKPVQTLANKAAGGVQNLTAPVTGDDNGPTQPDNPPTEPDEPDDPSEPPPSEPPPGKPTPPDNPGKPGGPGDQISPIVTAPGDGVGSFTGVQTSFPLDGVAINGLPPITAPIIPPGVVPPVAPSLGSPEQPQEATPPTVIAQPSSVEALPASTPPARLPLLLAVVALAIVAAALVRTWMRRKAA</sequence>
<evidence type="ECO:0000256" key="1">
    <source>
        <dbReference type="SAM" id="MobiDB-lite"/>
    </source>
</evidence>
<reference evidence="5" key="1">
    <citation type="journal article" date="2019" name="Int. J. Syst. Evol. Microbiol.">
        <title>The Global Catalogue of Microorganisms (GCM) 10K type strain sequencing project: providing services to taxonomists for standard genome sequencing and annotation.</title>
        <authorList>
            <consortium name="The Broad Institute Genomics Platform"/>
            <consortium name="The Broad Institute Genome Sequencing Center for Infectious Disease"/>
            <person name="Wu L."/>
            <person name="Ma J."/>
        </authorList>
    </citation>
    <scope>NUCLEOTIDE SEQUENCE [LARGE SCALE GENOMIC DNA]</scope>
    <source>
        <strain evidence="5">JCM 14545</strain>
    </source>
</reference>
<evidence type="ECO:0000256" key="2">
    <source>
        <dbReference type="SAM" id="Phobius"/>
    </source>
</evidence>
<feature type="signal peptide" evidence="3">
    <location>
        <begin position="1"/>
        <end position="36"/>
    </location>
</feature>
<accession>A0ABP5CUT5</accession>
<comment type="caution">
    <text evidence="4">The sequence shown here is derived from an EMBL/GenBank/DDBJ whole genome shotgun (WGS) entry which is preliminary data.</text>
</comment>
<keyword evidence="2" id="KW-0472">Membrane</keyword>
<gene>
    <name evidence="4" type="ORF">GCM10009754_48100</name>
</gene>
<feature type="region of interest" description="Disordered" evidence="1">
    <location>
        <begin position="130"/>
        <end position="203"/>
    </location>
</feature>
<protein>
    <submittedName>
        <fullName evidence="4">Uncharacterized protein</fullName>
    </submittedName>
</protein>
<feature type="transmembrane region" description="Helical" evidence="2">
    <location>
        <begin position="276"/>
        <end position="297"/>
    </location>
</feature>
<dbReference type="RefSeq" id="WP_344422924.1">
    <property type="nucleotide sequence ID" value="NZ_BAAANN010000019.1"/>
</dbReference>
<evidence type="ECO:0000313" key="4">
    <source>
        <dbReference type="EMBL" id="GAA1969211.1"/>
    </source>
</evidence>
<keyword evidence="2" id="KW-1133">Transmembrane helix</keyword>
<organism evidence="4 5">
    <name type="scientific">Amycolatopsis minnesotensis</name>
    <dbReference type="NCBI Taxonomy" id="337894"/>
    <lineage>
        <taxon>Bacteria</taxon>
        <taxon>Bacillati</taxon>
        <taxon>Actinomycetota</taxon>
        <taxon>Actinomycetes</taxon>
        <taxon>Pseudonocardiales</taxon>
        <taxon>Pseudonocardiaceae</taxon>
        <taxon>Amycolatopsis</taxon>
    </lineage>
</organism>
<dbReference type="EMBL" id="BAAANN010000019">
    <property type="protein sequence ID" value="GAA1969211.1"/>
    <property type="molecule type" value="Genomic_DNA"/>
</dbReference>
<keyword evidence="2" id="KW-0812">Transmembrane</keyword>
<evidence type="ECO:0000313" key="5">
    <source>
        <dbReference type="Proteomes" id="UP001501116"/>
    </source>
</evidence>
<name>A0ABP5CUT5_9PSEU</name>
<feature type="chain" id="PRO_5047319379" evidence="3">
    <location>
        <begin position="37"/>
        <end position="302"/>
    </location>
</feature>
<keyword evidence="3" id="KW-0732">Signal</keyword>
<keyword evidence="5" id="KW-1185">Reference proteome</keyword>
<dbReference type="Proteomes" id="UP001501116">
    <property type="component" value="Unassembled WGS sequence"/>
</dbReference>